<evidence type="ECO:0000256" key="1">
    <source>
        <dbReference type="SAM" id="MobiDB-lite"/>
    </source>
</evidence>
<evidence type="ECO:0000313" key="2">
    <source>
        <dbReference type="EMBL" id="EEC00294.1"/>
    </source>
</evidence>
<dbReference type="VEuPathDB" id="VectorBase:ISCI001084"/>
<gene>
    <name evidence="2" type="ORF">IscW_ISCW001084</name>
</gene>
<reference evidence="3" key="2">
    <citation type="submission" date="2020-05" db="UniProtKB">
        <authorList>
            <consortium name="EnsemblMetazoa"/>
        </authorList>
    </citation>
    <scope>IDENTIFICATION</scope>
    <source>
        <strain evidence="3">wikel</strain>
    </source>
</reference>
<dbReference type="AlphaFoldDB" id="B7P122"/>
<proteinExistence type="predicted"/>
<reference evidence="2 4" key="1">
    <citation type="submission" date="2008-03" db="EMBL/GenBank/DDBJ databases">
        <title>Annotation of Ixodes scapularis.</title>
        <authorList>
            <consortium name="Ixodes scapularis Genome Project Consortium"/>
            <person name="Caler E."/>
            <person name="Hannick L.I."/>
            <person name="Bidwell S."/>
            <person name="Joardar V."/>
            <person name="Thiagarajan M."/>
            <person name="Amedeo P."/>
            <person name="Galinsky K.J."/>
            <person name="Schobel S."/>
            <person name="Inman J."/>
            <person name="Hostetler J."/>
            <person name="Miller J."/>
            <person name="Hammond M."/>
            <person name="Megy K."/>
            <person name="Lawson D."/>
            <person name="Kodira C."/>
            <person name="Sutton G."/>
            <person name="Meyer J."/>
            <person name="Hill C.A."/>
            <person name="Birren B."/>
            <person name="Nene V."/>
            <person name="Collins F."/>
            <person name="Alarcon-Chaidez F."/>
            <person name="Wikel S."/>
            <person name="Strausberg R."/>
        </authorList>
    </citation>
    <scope>NUCLEOTIDE SEQUENCE [LARGE SCALE GENOMIC DNA]</scope>
    <source>
        <strain evidence="4">Wikel</strain>
        <strain evidence="2">Wikel colony</strain>
    </source>
</reference>
<evidence type="ECO:0000313" key="4">
    <source>
        <dbReference type="Proteomes" id="UP000001555"/>
    </source>
</evidence>
<keyword evidence="4" id="KW-1185">Reference proteome</keyword>
<protein>
    <submittedName>
        <fullName evidence="2 3">Uncharacterized protein</fullName>
    </submittedName>
</protein>
<dbReference type="VEuPathDB" id="VectorBase:ISCW001084"/>
<dbReference type="PaxDb" id="6945-B7P122"/>
<dbReference type="EMBL" id="ABJB010604929">
    <property type="status" value="NOT_ANNOTATED_CDS"/>
    <property type="molecule type" value="Genomic_DNA"/>
</dbReference>
<dbReference type="EMBL" id="DS614241">
    <property type="protein sequence ID" value="EEC00294.1"/>
    <property type="molecule type" value="Genomic_DNA"/>
</dbReference>
<evidence type="ECO:0000313" key="3">
    <source>
        <dbReference type="EnsemblMetazoa" id="ISCW001084-PA"/>
    </source>
</evidence>
<dbReference type="EnsemblMetazoa" id="ISCW001084-RA">
    <property type="protein sequence ID" value="ISCW001084-PA"/>
    <property type="gene ID" value="ISCW001084"/>
</dbReference>
<feature type="region of interest" description="Disordered" evidence="1">
    <location>
        <begin position="62"/>
        <end position="93"/>
    </location>
</feature>
<accession>B7P122</accession>
<dbReference type="Proteomes" id="UP000001555">
    <property type="component" value="Unassembled WGS sequence"/>
</dbReference>
<name>B7P122_IXOSC</name>
<dbReference type="EMBL" id="ABJB010448884">
    <property type="status" value="NOT_ANNOTATED_CDS"/>
    <property type="molecule type" value="Genomic_DNA"/>
</dbReference>
<organism>
    <name type="scientific">Ixodes scapularis</name>
    <name type="common">Black-legged tick</name>
    <name type="synonym">Deer tick</name>
    <dbReference type="NCBI Taxonomy" id="6945"/>
    <lineage>
        <taxon>Eukaryota</taxon>
        <taxon>Metazoa</taxon>
        <taxon>Ecdysozoa</taxon>
        <taxon>Arthropoda</taxon>
        <taxon>Chelicerata</taxon>
        <taxon>Arachnida</taxon>
        <taxon>Acari</taxon>
        <taxon>Parasitiformes</taxon>
        <taxon>Ixodida</taxon>
        <taxon>Ixodoidea</taxon>
        <taxon>Ixodidae</taxon>
        <taxon>Ixodinae</taxon>
        <taxon>Ixodes</taxon>
    </lineage>
</organism>
<dbReference type="InParanoid" id="B7P122"/>
<sequence>MEGRRRLNSLHIQVDASSEVVPDPFCMLPPFPVPPATTGFGSRKPVDKAALAKRKISVLEKGKVIRPGDESPESLTSPLSPEQRKKTPIRKPSSVFGSAKKYLTLPWEPEAGNWRCHVPNVSG</sequence>
<dbReference type="HOGENOM" id="CLU_2017720_0_0_1"/>